<sequence length="122" mass="13804">MAFFYSSLTMLYQTGKLNHIKANKNQKQYLISCILSVINPTTIGPTMEEPLSVTANKEKKVDSLPFGISKENKDLLTVARPPIEIPYQTARKNISICDFKPIFSKKNPRIPYNGITEAHKMT</sequence>
<proteinExistence type="predicted"/>
<keyword evidence="2" id="KW-1185">Reference proteome</keyword>
<gene>
    <name evidence="1" type="ORF">WICPIJ_007951</name>
</gene>
<protein>
    <submittedName>
        <fullName evidence="1">Uncharacterized protein</fullName>
    </submittedName>
</protein>
<reference evidence="1" key="2">
    <citation type="submission" date="2021-01" db="EMBL/GenBank/DDBJ databases">
        <authorList>
            <person name="Schikora-Tamarit M.A."/>
        </authorList>
    </citation>
    <scope>NUCLEOTIDE SEQUENCE</scope>
    <source>
        <strain evidence="1">CBS2887</strain>
    </source>
</reference>
<organism evidence="1 2">
    <name type="scientific">Wickerhamomyces pijperi</name>
    <name type="common">Yeast</name>
    <name type="synonym">Pichia pijperi</name>
    <dbReference type="NCBI Taxonomy" id="599730"/>
    <lineage>
        <taxon>Eukaryota</taxon>
        <taxon>Fungi</taxon>
        <taxon>Dikarya</taxon>
        <taxon>Ascomycota</taxon>
        <taxon>Saccharomycotina</taxon>
        <taxon>Saccharomycetes</taxon>
        <taxon>Phaffomycetales</taxon>
        <taxon>Wickerhamomycetaceae</taxon>
        <taxon>Wickerhamomyces</taxon>
    </lineage>
</organism>
<dbReference type="EMBL" id="JAEUBG010004599">
    <property type="protein sequence ID" value="KAH3681091.1"/>
    <property type="molecule type" value="Genomic_DNA"/>
</dbReference>
<name>A0A9P8TJG2_WICPI</name>
<evidence type="ECO:0000313" key="1">
    <source>
        <dbReference type="EMBL" id="KAH3681091.1"/>
    </source>
</evidence>
<accession>A0A9P8TJG2</accession>
<evidence type="ECO:0000313" key="2">
    <source>
        <dbReference type="Proteomes" id="UP000774326"/>
    </source>
</evidence>
<dbReference type="Proteomes" id="UP000774326">
    <property type="component" value="Unassembled WGS sequence"/>
</dbReference>
<reference evidence="1" key="1">
    <citation type="journal article" date="2021" name="Open Biol.">
        <title>Shared evolutionary footprints suggest mitochondrial oxidative damage underlies multiple complex I losses in fungi.</title>
        <authorList>
            <person name="Schikora-Tamarit M.A."/>
            <person name="Marcet-Houben M."/>
            <person name="Nosek J."/>
            <person name="Gabaldon T."/>
        </authorList>
    </citation>
    <scope>NUCLEOTIDE SEQUENCE</scope>
    <source>
        <strain evidence="1">CBS2887</strain>
    </source>
</reference>
<dbReference type="AlphaFoldDB" id="A0A9P8TJG2"/>
<comment type="caution">
    <text evidence="1">The sequence shown here is derived from an EMBL/GenBank/DDBJ whole genome shotgun (WGS) entry which is preliminary data.</text>
</comment>